<dbReference type="GO" id="GO:0010420">
    <property type="term" value="F:polyprenyldihydroxybenzoate methyltransferase activity"/>
    <property type="evidence" value="ECO:0007669"/>
    <property type="project" value="TreeGrafter"/>
</dbReference>
<organism evidence="2 3">
    <name type="scientific">Gemmata massiliana</name>
    <dbReference type="NCBI Taxonomy" id="1210884"/>
    <lineage>
        <taxon>Bacteria</taxon>
        <taxon>Pseudomonadati</taxon>
        <taxon>Planctomycetota</taxon>
        <taxon>Planctomycetia</taxon>
        <taxon>Gemmatales</taxon>
        <taxon>Gemmataceae</taxon>
        <taxon>Gemmata</taxon>
    </lineage>
</organism>
<dbReference type="InterPro" id="IPR013216">
    <property type="entry name" value="Methyltransf_11"/>
</dbReference>
<dbReference type="Gene3D" id="3.40.50.150">
    <property type="entry name" value="Vaccinia Virus protein VP39"/>
    <property type="match status" value="1"/>
</dbReference>
<dbReference type="Pfam" id="PF08241">
    <property type="entry name" value="Methyltransf_11"/>
    <property type="match status" value="1"/>
</dbReference>
<evidence type="ECO:0000313" key="2">
    <source>
        <dbReference type="EMBL" id="VTR95494.1"/>
    </source>
</evidence>
<keyword evidence="3" id="KW-1185">Reference proteome</keyword>
<reference evidence="2 3" key="1">
    <citation type="submission" date="2019-05" db="EMBL/GenBank/DDBJ databases">
        <authorList>
            <consortium name="Science for Life Laboratories"/>
        </authorList>
    </citation>
    <scope>NUCLEOTIDE SEQUENCE [LARGE SCALE GENOMIC DNA]</scope>
    <source>
        <strain evidence="2">Soil9</strain>
    </source>
</reference>
<name>A0A6P2D5V7_9BACT</name>
<accession>A0A6P2D5V7</accession>
<dbReference type="KEGG" id="gms:SOIL9_22200"/>
<dbReference type="CDD" id="cd02440">
    <property type="entry name" value="AdoMet_MTases"/>
    <property type="match status" value="1"/>
</dbReference>
<protein>
    <recommendedName>
        <fullName evidence="1">Methyltransferase type 11 domain-containing protein</fullName>
    </recommendedName>
</protein>
<dbReference type="SUPFAM" id="SSF53335">
    <property type="entry name" value="S-adenosyl-L-methionine-dependent methyltransferases"/>
    <property type="match status" value="1"/>
</dbReference>
<sequence length="223" mass="24090">MTDAISSVQTGYDRWAEVYDHDGNPLQGLEEPVVRAAVGEVRGLRVLDLGCGTGRHSLWLAEHGAVVTAVDFSEGMLAEARRKPGAETVTFIAHDLHTPLPFTAEFDLVVSGLVLEHLRDLNHFFAEAQRVLKPGGLAVISAMHPAMFLRGTQARFTDPRSGELVAPGSVPHSVAAFVMAAVRAGFSISNVQEFAPSTEFAARYPRASKYVDWPMLVVLVLAA</sequence>
<dbReference type="PANTHER" id="PTHR43464">
    <property type="entry name" value="METHYLTRANSFERASE"/>
    <property type="match status" value="1"/>
</dbReference>
<proteinExistence type="predicted"/>
<feature type="domain" description="Methyltransferase type 11" evidence="1">
    <location>
        <begin position="47"/>
        <end position="140"/>
    </location>
</feature>
<dbReference type="PANTHER" id="PTHR43464:SF52">
    <property type="entry name" value="PUTATIVE-RELATED"/>
    <property type="match status" value="1"/>
</dbReference>
<dbReference type="InterPro" id="IPR029063">
    <property type="entry name" value="SAM-dependent_MTases_sf"/>
</dbReference>
<dbReference type="RefSeq" id="WP_162669900.1">
    <property type="nucleotide sequence ID" value="NZ_LR593886.1"/>
</dbReference>
<keyword evidence="2" id="KW-0830">Ubiquinone</keyword>
<keyword evidence="2" id="KW-0489">Methyltransferase</keyword>
<dbReference type="AlphaFoldDB" id="A0A6P2D5V7"/>
<dbReference type="GO" id="GO:0032259">
    <property type="term" value="P:methylation"/>
    <property type="evidence" value="ECO:0007669"/>
    <property type="project" value="UniProtKB-KW"/>
</dbReference>
<gene>
    <name evidence="2" type="ORF">SOIL9_22200</name>
</gene>
<evidence type="ECO:0000313" key="3">
    <source>
        <dbReference type="Proteomes" id="UP000464178"/>
    </source>
</evidence>
<dbReference type="EMBL" id="LR593886">
    <property type="protein sequence ID" value="VTR95494.1"/>
    <property type="molecule type" value="Genomic_DNA"/>
</dbReference>
<evidence type="ECO:0000259" key="1">
    <source>
        <dbReference type="Pfam" id="PF08241"/>
    </source>
</evidence>
<keyword evidence="2" id="KW-0808">Transferase</keyword>
<dbReference type="Proteomes" id="UP000464178">
    <property type="component" value="Chromosome"/>
</dbReference>